<gene>
    <name evidence="8" type="ORF">C3K47_02745</name>
</gene>
<feature type="transmembrane region" description="Helical" evidence="6">
    <location>
        <begin position="616"/>
        <end position="634"/>
    </location>
</feature>
<evidence type="ECO:0000313" key="8">
    <source>
        <dbReference type="EMBL" id="POY38631.1"/>
    </source>
</evidence>
<feature type="transmembrane region" description="Helical" evidence="6">
    <location>
        <begin position="472"/>
        <end position="488"/>
    </location>
</feature>
<dbReference type="RefSeq" id="WP_103787888.1">
    <property type="nucleotide sequence ID" value="NZ_PQVF01000002.1"/>
</dbReference>
<comment type="caution">
    <text evidence="8">The sequence shown here is derived from an EMBL/GenBank/DDBJ whole genome shotgun (WGS) entry which is preliminary data.</text>
</comment>
<proteinExistence type="predicted"/>
<organism evidence="8 9">
    <name type="scientific">Solitalea longa</name>
    <dbReference type="NCBI Taxonomy" id="2079460"/>
    <lineage>
        <taxon>Bacteria</taxon>
        <taxon>Pseudomonadati</taxon>
        <taxon>Bacteroidota</taxon>
        <taxon>Sphingobacteriia</taxon>
        <taxon>Sphingobacteriales</taxon>
        <taxon>Sphingobacteriaceae</taxon>
        <taxon>Solitalea</taxon>
    </lineage>
</organism>
<name>A0A2S5A7Q2_9SPHI</name>
<feature type="transmembrane region" description="Helical" evidence="6">
    <location>
        <begin position="69"/>
        <end position="88"/>
    </location>
</feature>
<feature type="transmembrane region" description="Helical" evidence="6">
    <location>
        <begin position="273"/>
        <end position="291"/>
    </location>
</feature>
<dbReference type="AlphaFoldDB" id="A0A2S5A7Q2"/>
<dbReference type="PIRSF" id="PIRSF006060">
    <property type="entry name" value="AA_transporter"/>
    <property type="match status" value="1"/>
</dbReference>
<protein>
    <submittedName>
        <fullName evidence="8">Amino acid permease</fullName>
    </submittedName>
</protein>
<dbReference type="EMBL" id="PQVF01000002">
    <property type="protein sequence ID" value="POY38631.1"/>
    <property type="molecule type" value="Genomic_DNA"/>
</dbReference>
<dbReference type="OrthoDB" id="9762947at2"/>
<feature type="transmembrane region" description="Helical" evidence="6">
    <location>
        <begin position="409"/>
        <end position="429"/>
    </location>
</feature>
<feature type="transmembrane region" description="Helical" evidence="6">
    <location>
        <begin position="41"/>
        <end position="63"/>
    </location>
</feature>
<feature type="transmembrane region" description="Helical" evidence="6">
    <location>
        <begin position="356"/>
        <end position="376"/>
    </location>
</feature>
<dbReference type="Proteomes" id="UP000236893">
    <property type="component" value="Unassembled WGS sequence"/>
</dbReference>
<accession>A0A2S5A7Q2</accession>
<evidence type="ECO:0000256" key="6">
    <source>
        <dbReference type="SAM" id="Phobius"/>
    </source>
</evidence>
<keyword evidence="9" id="KW-1185">Reference proteome</keyword>
<evidence type="ECO:0000256" key="3">
    <source>
        <dbReference type="ARBA" id="ARBA00022692"/>
    </source>
</evidence>
<keyword evidence="2" id="KW-0813">Transport</keyword>
<feature type="transmembrane region" description="Helical" evidence="6">
    <location>
        <begin position="241"/>
        <end position="261"/>
    </location>
</feature>
<keyword evidence="5 6" id="KW-0472">Membrane</keyword>
<comment type="subcellular location">
    <subcellularLocation>
        <location evidence="1">Membrane</location>
        <topology evidence="1">Multi-pass membrane protein</topology>
    </subcellularLocation>
</comment>
<evidence type="ECO:0000256" key="1">
    <source>
        <dbReference type="ARBA" id="ARBA00004141"/>
    </source>
</evidence>
<feature type="transmembrane region" description="Helical" evidence="6">
    <location>
        <begin position="312"/>
        <end position="336"/>
    </location>
</feature>
<dbReference type="InterPro" id="IPR029485">
    <property type="entry name" value="CAT_C"/>
</dbReference>
<feature type="domain" description="Cationic amino acid transporter C-terminal" evidence="7">
    <location>
        <begin position="596"/>
        <end position="639"/>
    </location>
</feature>
<keyword evidence="3 6" id="KW-0812">Transmembrane</keyword>
<feature type="transmembrane region" description="Helical" evidence="6">
    <location>
        <begin position="573"/>
        <end position="589"/>
    </location>
</feature>
<sequence>MWKDLFRKKSVDVILKEAEMGLSDDTHGDHSLHRTLTVRDLTSFGIAAIVGAGIFSTIGKASFDGGPAVIFLFIFTAIACGFAAFAYAEFASMVPVSGSAYTYSYVAFGELMAWIIGWALIMEYAIGNITVAISWSDYFTGFLQHIKIKALNIDGIHIPDWMSTDYLTISQGYKSAAALLQSGKSFDNLDPQLQMAYNAWNAAPQIGGLHLILDVPALIIIILITWLVYRGMKESRNAGNAMVVVKLAIILLVLAVGIFYIDTNNWNPFAPNGVSGVLKGVSAVFFAYIGFDAISTTAEECKNPQRDLPRGMMWAIIICTVLYIAIALVLTGMVTYKSLNVGDPLAFVFGKLDLQWLSVVIAISAVVAMASVLLVFQMGQPRIWMSMSRDGLMPKKFSNIHPKYKTPSFATIVTGFVVAVPALFMNLTIVTDLCSIGTLFAFVLVCAGVLKLQNTPNAPQGKFKTPYINSRYIMPVILIGALSFAFTMRKAETMSFLTNEPQLNTPTTFVTSLNTEELTTVKELAASKGHTSDDTEAFLSSLSSTDYKAFVDEVKVPYEQKYESGWSLFKHKIPFWIFLLITVYLVYLCVQKALSLIPVLGFLSCLYMMSELGLTNWVGFGIWLLIGLVIYFTYGRKNSRLARESSSEVSMS</sequence>
<evidence type="ECO:0000313" key="9">
    <source>
        <dbReference type="Proteomes" id="UP000236893"/>
    </source>
</evidence>
<keyword evidence="4 6" id="KW-1133">Transmembrane helix</keyword>
<evidence type="ECO:0000256" key="5">
    <source>
        <dbReference type="ARBA" id="ARBA00023136"/>
    </source>
</evidence>
<dbReference type="PANTHER" id="PTHR43243">
    <property type="entry name" value="INNER MEMBRANE TRANSPORTER YGJI-RELATED"/>
    <property type="match status" value="1"/>
</dbReference>
<feature type="transmembrane region" description="Helical" evidence="6">
    <location>
        <begin position="208"/>
        <end position="229"/>
    </location>
</feature>
<evidence type="ECO:0000256" key="4">
    <source>
        <dbReference type="ARBA" id="ARBA00022989"/>
    </source>
</evidence>
<dbReference type="Pfam" id="PF13906">
    <property type="entry name" value="AA_permease_C"/>
    <property type="match status" value="1"/>
</dbReference>
<dbReference type="GO" id="GO:0015171">
    <property type="term" value="F:amino acid transmembrane transporter activity"/>
    <property type="evidence" value="ECO:0007669"/>
    <property type="project" value="TreeGrafter"/>
</dbReference>
<evidence type="ECO:0000259" key="7">
    <source>
        <dbReference type="Pfam" id="PF13906"/>
    </source>
</evidence>
<dbReference type="PANTHER" id="PTHR43243:SF4">
    <property type="entry name" value="CATIONIC AMINO ACID TRANSPORTER 4"/>
    <property type="match status" value="1"/>
</dbReference>
<dbReference type="InterPro" id="IPR002293">
    <property type="entry name" value="AA/rel_permease1"/>
</dbReference>
<dbReference type="GO" id="GO:0016020">
    <property type="term" value="C:membrane"/>
    <property type="evidence" value="ECO:0007669"/>
    <property type="project" value="UniProtKB-SubCell"/>
</dbReference>
<evidence type="ECO:0000256" key="2">
    <source>
        <dbReference type="ARBA" id="ARBA00022448"/>
    </source>
</evidence>
<dbReference type="Gene3D" id="1.20.1740.10">
    <property type="entry name" value="Amino acid/polyamine transporter I"/>
    <property type="match status" value="1"/>
</dbReference>
<reference evidence="8 9" key="1">
    <citation type="submission" date="2018-01" db="EMBL/GenBank/DDBJ databases">
        <authorList>
            <person name="Gaut B.S."/>
            <person name="Morton B.R."/>
            <person name="Clegg M.T."/>
            <person name="Duvall M.R."/>
        </authorList>
    </citation>
    <scope>NUCLEOTIDE SEQUENCE [LARGE SCALE GENOMIC DNA]</scope>
    <source>
        <strain evidence="8 9">HR-AV</strain>
    </source>
</reference>
<dbReference type="Pfam" id="PF13520">
    <property type="entry name" value="AA_permease_2"/>
    <property type="match status" value="1"/>
</dbReference>